<comment type="caution">
    <text evidence="1">The sequence shown here is derived from an EMBL/GenBank/DDBJ whole genome shotgun (WGS) entry which is preliminary data.</text>
</comment>
<accession>A0A6L2LG72</accession>
<dbReference type="EMBL" id="BKCJ010004289">
    <property type="protein sequence ID" value="GEU60150.1"/>
    <property type="molecule type" value="Genomic_DNA"/>
</dbReference>
<organism evidence="1">
    <name type="scientific">Tanacetum cinerariifolium</name>
    <name type="common">Dalmatian daisy</name>
    <name type="synonym">Chrysanthemum cinerariifolium</name>
    <dbReference type="NCBI Taxonomy" id="118510"/>
    <lineage>
        <taxon>Eukaryota</taxon>
        <taxon>Viridiplantae</taxon>
        <taxon>Streptophyta</taxon>
        <taxon>Embryophyta</taxon>
        <taxon>Tracheophyta</taxon>
        <taxon>Spermatophyta</taxon>
        <taxon>Magnoliopsida</taxon>
        <taxon>eudicotyledons</taxon>
        <taxon>Gunneridae</taxon>
        <taxon>Pentapetalae</taxon>
        <taxon>asterids</taxon>
        <taxon>campanulids</taxon>
        <taxon>Asterales</taxon>
        <taxon>Asteraceae</taxon>
        <taxon>Asteroideae</taxon>
        <taxon>Anthemideae</taxon>
        <taxon>Anthemidinae</taxon>
        <taxon>Tanacetum</taxon>
    </lineage>
</organism>
<dbReference type="AlphaFoldDB" id="A0A6L2LG72"/>
<gene>
    <name evidence="1" type="ORF">Tci_032128</name>
</gene>
<sequence length="300" mass="35851">MWSLNKILRKILRRSLKKTLRKILRRSLKKTLRKILRRSLKKTLRKILRRSKKKRKKSQKRLHRWTRRRMKMKSLRKLHHVENNILRIELEDVEIRYTLMRMGRERTERQLYRLGALPYYWYERTVQARDEKLRTMPPRRLRGTTSTRRSKRAAMEKLITDRVAEAIAEYEQNRTNPANAGGSGNVQGCSHKTFMNEKPHPFNGNEGVICLRRWIKKIEQTLTLKGDDIEAYNNRFHELALMRPDLVPTKKKVDRYIKGFLERIKGNITSSKPVTLHDAINMARELVEQAVHGRAARIEE</sequence>
<name>A0A6L2LG72_TANCI</name>
<evidence type="ECO:0008006" key="2">
    <source>
        <dbReference type="Google" id="ProtNLM"/>
    </source>
</evidence>
<protein>
    <recommendedName>
        <fullName evidence="2">Reverse transcriptase domain-containing protein</fullName>
    </recommendedName>
</protein>
<proteinExistence type="predicted"/>
<reference evidence="1" key="1">
    <citation type="journal article" date="2019" name="Sci. Rep.">
        <title>Draft genome of Tanacetum cinerariifolium, the natural source of mosquito coil.</title>
        <authorList>
            <person name="Yamashiro T."/>
            <person name="Shiraishi A."/>
            <person name="Satake H."/>
            <person name="Nakayama K."/>
        </authorList>
    </citation>
    <scope>NUCLEOTIDE SEQUENCE</scope>
</reference>
<evidence type="ECO:0000313" key="1">
    <source>
        <dbReference type="EMBL" id="GEU60150.1"/>
    </source>
</evidence>